<gene>
    <name evidence="4" type="primary">gatA</name>
    <name evidence="4" type="ORF">SAMCFNEI73_Ch3529</name>
</gene>
<dbReference type="Proteomes" id="UP000182306">
    <property type="component" value="Chromosome"/>
</dbReference>
<accession>A0A1L3LRS2</accession>
<name>A0A1L3LRS2_9HYPH</name>
<sequence>MPHSNTPSRDRLEAILTRLGERRGDERVFMKLYSESARAEAEAADRRGQEGTGLGPLDGRIVSIKDLFDVAGEPTLAGSIIRRNAPPAAADATTVRRLRAAGAVIIGKTHMTEFAFTAVGLNPHYPPPGNALDASLIPGGSSSGAGVSVAEGTSGIAIGSDTGGSVRIPAALQGLVGFKPTARRVPLDGVFPLSPSLDSIGPLALSVADCAAADAIMAGEPPEPLTPLPIAGLKLAIPKGVLFDDLAPDIATAFEASLQRLSRAGATIAACDLDDLLGRFAEATAIGSLAGLEASRIHADWLLDENAPVDARVKSPLRRRLTVPDAAIENLLRTRRTLIRAMDERLAPFDLALLPTTPIPAVPIASVEHDRQAYRRVEGLLLRNTEVANQFDLTAITLPMPGTALPAGLMLMARNGFDGTLLRVAASMERLLEGGYCMSP</sequence>
<dbReference type="SUPFAM" id="SSF75304">
    <property type="entry name" value="Amidase signature (AS) enzymes"/>
    <property type="match status" value="1"/>
</dbReference>
<evidence type="ECO:0000313" key="5">
    <source>
        <dbReference type="Proteomes" id="UP000182306"/>
    </source>
</evidence>
<dbReference type="Gene3D" id="3.90.1300.10">
    <property type="entry name" value="Amidase signature (AS) domain"/>
    <property type="match status" value="1"/>
</dbReference>
<keyword evidence="5" id="KW-1185">Reference proteome</keyword>
<protein>
    <recommendedName>
        <fullName evidence="2">Indoleacetamide hydrolase</fullName>
    </recommendedName>
</protein>
<dbReference type="PANTHER" id="PTHR11895:SF176">
    <property type="entry name" value="AMIDASE AMID-RELATED"/>
    <property type="match status" value="1"/>
</dbReference>
<dbReference type="NCBIfam" id="NF004622">
    <property type="entry name" value="PRK05962.1"/>
    <property type="match status" value="1"/>
</dbReference>
<evidence type="ECO:0000256" key="2">
    <source>
        <dbReference type="ARBA" id="ARBA00021874"/>
    </source>
</evidence>
<proteinExistence type="predicted"/>
<dbReference type="InterPro" id="IPR023631">
    <property type="entry name" value="Amidase_dom"/>
</dbReference>
<dbReference type="InterPro" id="IPR020556">
    <property type="entry name" value="Amidase_CS"/>
</dbReference>
<dbReference type="STRING" id="194963.SAMCFNEI73_Ch3529"/>
<keyword evidence="4" id="KW-0808">Transferase</keyword>
<reference evidence="4 5" key="1">
    <citation type="submission" date="2015-10" db="EMBL/GenBank/DDBJ databases">
        <title>Genomic differences between typical nodule nitrogen-fixing rhizobial strains and those coming from bean seeds.</title>
        <authorList>
            <person name="Peralta H."/>
            <person name="Aguilar-Vera A."/>
            <person name="Diaz R."/>
            <person name="Mora Y."/>
            <person name="Martinez-Batallar G."/>
            <person name="Salazar E."/>
            <person name="Vargas-Lagunas C."/>
            <person name="Encarnacion S."/>
            <person name="Girard L."/>
            <person name="Mora J."/>
        </authorList>
    </citation>
    <scope>NUCLEOTIDE SEQUENCE [LARGE SCALE GENOMIC DNA]</scope>
    <source>
        <strain evidence="4 5">CFNEI 73</strain>
    </source>
</reference>
<dbReference type="PANTHER" id="PTHR11895">
    <property type="entry name" value="TRANSAMIDASE"/>
    <property type="match status" value="1"/>
</dbReference>
<dbReference type="PROSITE" id="PS00571">
    <property type="entry name" value="AMIDASES"/>
    <property type="match status" value="1"/>
</dbReference>
<feature type="domain" description="Amidase" evidence="3">
    <location>
        <begin position="14"/>
        <end position="422"/>
    </location>
</feature>
<dbReference type="GO" id="GO:0016740">
    <property type="term" value="F:transferase activity"/>
    <property type="evidence" value="ECO:0007669"/>
    <property type="project" value="UniProtKB-KW"/>
</dbReference>
<evidence type="ECO:0000256" key="1">
    <source>
        <dbReference type="ARBA" id="ARBA00003871"/>
    </source>
</evidence>
<dbReference type="EMBL" id="CP013107">
    <property type="protein sequence ID" value="APG92781.1"/>
    <property type="molecule type" value="Genomic_DNA"/>
</dbReference>
<evidence type="ECO:0000259" key="3">
    <source>
        <dbReference type="Pfam" id="PF01425"/>
    </source>
</evidence>
<dbReference type="InterPro" id="IPR036928">
    <property type="entry name" value="AS_sf"/>
</dbReference>
<dbReference type="OrthoDB" id="9811471at2"/>
<dbReference type="KEGG" id="same:SAMCFNEI73_Ch3529"/>
<dbReference type="AlphaFoldDB" id="A0A1L3LRS2"/>
<evidence type="ECO:0000313" key="4">
    <source>
        <dbReference type="EMBL" id="APG92781.1"/>
    </source>
</evidence>
<dbReference type="InterPro" id="IPR000120">
    <property type="entry name" value="Amidase"/>
</dbReference>
<dbReference type="Pfam" id="PF01425">
    <property type="entry name" value="Amidase"/>
    <property type="match status" value="1"/>
</dbReference>
<organism evidence="4 5">
    <name type="scientific">Sinorhizobium americanum</name>
    <dbReference type="NCBI Taxonomy" id="194963"/>
    <lineage>
        <taxon>Bacteria</taxon>
        <taxon>Pseudomonadati</taxon>
        <taxon>Pseudomonadota</taxon>
        <taxon>Alphaproteobacteria</taxon>
        <taxon>Hyphomicrobiales</taxon>
        <taxon>Rhizobiaceae</taxon>
        <taxon>Sinorhizobium/Ensifer group</taxon>
        <taxon>Sinorhizobium</taxon>
    </lineage>
</organism>
<dbReference type="RefSeq" id="WP_037389866.1">
    <property type="nucleotide sequence ID" value="NZ_CP013107.1"/>
</dbReference>
<comment type="function">
    <text evidence="1">Hydrolyzes indole-3-acetamide (IAM) into indole-3-acetic acid (IAA).</text>
</comment>